<dbReference type="SUPFAM" id="SSF50182">
    <property type="entry name" value="Sm-like ribonucleoproteins"/>
    <property type="match status" value="1"/>
</dbReference>
<dbReference type="SUPFAM" id="SSF82861">
    <property type="entry name" value="Mechanosensitive channel protein MscS (YggB), transmembrane region"/>
    <property type="match status" value="1"/>
</dbReference>
<accession>A0A7C5LSI5</accession>
<name>A0A7C5LSI5_9PROT</name>
<reference evidence="12" key="1">
    <citation type="journal article" date="2020" name="mSystems">
        <title>Genome- and Community-Level Interaction Insights into Carbon Utilization and Element Cycling Functions of Hydrothermarchaeota in Hydrothermal Sediment.</title>
        <authorList>
            <person name="Zhou Z."/>
            <person name="Liu Y."/>
            <person name="Xu W."/>
            <person name="Pan J."/>
            <person name="Luo Z.H."/>
            <person name="Li M."/>
        </authorList>
    </citation>
    <scope>NUCLEOTIDE SEQUENCE [LARGE SCALE GENOMIC DNA]</scope>
    <source>
        <strain evidence="12">HyVt-485</strain>
    </source>
</reference>
<dbReference type="Proteomes" id="UP000885830">
    <property type="component" value="Unassembled WGS sequence"/>
</dbReference>
<dbReference type="EMBL" id="DRMJ01000232">
    <property type="protein sequence ID" value="HHL42877.1"/>
    <property type="molecule type" value="Genomic_DNA"/>
</dbReference>
<dbReference type="SUPFAM" id="SSF82689">
    <property type="entry name" value="Mechanosensitive channel protein MscS (YggB), C-terminal domain"/>
    <property type="match status" value="1"/>
</dbReference>
<dbReference type="Gene3D" id="3.30.70.100">
    <property type="match status" value="1"/>
</dbReference>
<dbReference type="InterPro" id="IPR025692">
    <property type="entry name" value="MscS_IM_dom1"/>
</dbReference>
<evidence type="ECO:0000259" key="8">
    <source>
        <dbReference type="Pfam" id="PF00924"/>
    </source>
</evidence>
<gene>
    <name evidence="12" type="ORF">ENJ42_04605</name>
</gene>
<evidence type="ECO:0000256" key="1">
    <source>
        <dbReference type="ARBA" id="ARBA00004651"/>
    </source>
</evidence>
<feature type="domain" description="Mechanosensitive ion channel inner membrane" evidence="9">
    <location>
        <begin position="4"/>
        <end position="295"/>
    </location>
</feature>
<dbReference type="InterPro" id="IPR052702">
    <property type="entry name" value="MscS-like_channel"/>
</dbReference>
<evidence type="ECO:0000259" key="9">
    <source>
        <dbReference type="Pfam" id="PF12794"/>
    </source>
</evidence>
<comment type="caution">
    <text evidence="12">The sequence shown here is derived from an EMBL/GenBank/DDBJ whole genome shotgun (WGS) entry which is preliminary data.</text>
</comment>
<dbReference type="InterPro" id="IPR011066">
    <property type="entry name" value="MscS_channel_C_sf"/>
</dbReference>
<proteinExistence type="inferred from homology"/>
<dbReference type="Gene3D" id="1.10.287.1260">
    <property type="match status" value="1"/>
</dbReference>
<feature type="transmembrane region" description="Helical" evidence="7">
    <location>
        <begin position="153"/>
        <end position="174"/>
    </location>
</feature>
<feature type="transmembrane region" description="Helical" evidence="7">
    <location>
        <begin position="347"/>
        <end position="368"/>
    </location>
</feature>
<dbReference type="InterPro" id="IPR023408">
    <property type="entry name" value="MscS_beta-dom_sf"/>
</dbReference>
<dbReference type="GO" id="GO:0005886">
    <property type="term" value="C:plasma membrane"/>
    <property type="evidence" value="ECO:0007669"/>
    <property type="project" value="UniProtKB-SubCell"/>
</dbReference>
<keyword evidence="6 7" id="KW-0472">Membrane</keyword>
<evidence type="ECO:0000313" key="12">
    <source>
        <dbReference type="EMBL" id="HHL42877.1"/>
    </source>
</evidence>
<dbReference type="InterPro" id="IPR049278">
    <property type="entry name" value="MS_channel_C"/>
</dbReference>
<feature type="transmembrane region" description="Helical" evidence="7">
    <location>
        <begin position="75"/>
        <end position="95"/>
    </location>
</feature>
<dbReference type="InterPro" id="IPR011014">
    <property type="entry name" value="MscS_channel_TM-2"/>
</dbReference>
<dbReference type="Gene3D" id="2.30.30.60">
    <property type="match status" value="1"/>
</dbReference>
<dbReference type="Pfam" id="PF00924">
    <property type="entry name" value="MS_channel_2nd"/>
    <property type="match status" value="1"/>
</dbReference>
<evidence type="ECO:0000259" key="11">
    <source>
        <dbReference type="Pfam" id="PF21088"/>
    </source>
</evidence>
<sequence length="586" mass="66403">MDGILRALPYAAIPFLFGFILENSGNEIRLSGQYIKFGAALSGVILVLMSLYEWSRKKHLFQVHFRVDLELRNRLCANLPWLLASQLVSLVLIGWTRARLEADPDYSALAVFGFLLGAISISYFAFKLAWKRSAIQKHYRGDNEGFYLRYEKWFFFIAISFPLMTALIAMFGYLETARLLLSRFFLSFCILLAAYIMHGLLRRTVVIAPRRLALEQARARRDANVKARREKVAAEERGEIPVPKIDTESIDLETINRQSSQLVNVMVFIVTIIFLWSLWSNLLPALSIFDTVDLWKYTDEDGKKNAITLWNAMQALAIGIVTWLAARNLPGFLEIFVLKRLNMAQSSRFAVVTVLGYIIFILGIVVAFNKLGTQWSQLQWIVAALGVGIGFGLQAIFANMISGLIILFERPIRIGDYITIGDISGTVSRIQIRATTLLDLDNKEILIPNQEIISSRVTNWTLSNSVTRLIINVGIAYGSDTERAHKIMLQTIKDNANVLNHPEPSVLFLGFGASSLDFEVRVFLRDFVQRFRVSHELHLAIDMALREADITIAFPQLDVHVKEIEATPMMIENTPTKPKPRARKKS</sequence>
<dbReference type="GO" id="GO:0008381">
    <property type="term" value="F:mechanosensitive monoatomic ion channel activity"/>
    <property type="evidence" value="ECO:0007669"/>
    <property type="project" value="UniProtKB-ARBA"/>
</dbReference>
<dbReference type="InterPro" id="IPR010920">
    <property type="entry name" value="LSM_dom_sf"/>
</dbReference>
<evidence type="ECO:0000259" key="10">
    <source>
        <dbReference type="Pfam" id="PF21082"/>
    </source>
</evidence>
<evidence type="ECO:0000256" key="3">
    <source>
        <dbReference type="ARBA" id="ARBA00022475"/>
    </source>
</evidence>
<dbReference type="InterPro" id="IPR006685">
    <property type="entry name" value="MscS_channel_2nd"/>
</dbReference>
<evidence type="ECO:0000256" key="5">
    <source>
        <dbReference type="ARBA" id="ARBA00022989"/>
    </source>
</evidence>
<keyword evidence="3" id="KW-1003">Cell membrane</keyword>
<feature type="domain" description="Mechanosensitive ion channel transmembrane helices 2/3" evidence="11">
    <location>
        <begin position="355"/>
        <end position="394"/>
    </location>
</feature>
<feature type="transmembrane region" description="Helical" evidence="7">
    <location>
        <begin position="180"/>
        <end position="201"/>
    </location>
</feature>
<dbReference type="Pfam" id="PF21088">
    <property type="entry name" value="MS_channel_1st"/>
    <property type="match status" value="1"/>
</dbReference>
<dbReference type="Pfam" id="PF12794">
    <property type="entry name" value="MscS_TM"/>
    <property type="match status" value="1"/>
</dbReference>
<dbReference type="Pfam" id="PF21082">
    <property type="entry name" value="MS_channel_3rd"/>
    <property type="match status" value="1"/>
</dbReference>
<comment type="subcellular location">
    <subcellularLocation>
        <location evidence="1">Cell membrane</location>
        <topology evidence="1">Multi-pass membrane protein</topology>
    </subcellularLocation>
</comment>
<keyword evidence="4 7" id="KW-0812">Transmembrane</keyword>
<feature type="transmembrane region" description="Helical" evidence="7">
    <location>
        <begin position="306"/>
        <end position="326"/>
    </location>
</feature>
<protein>
    <submittedName>
        <fullName evidence="12">Mechanosensitive ion channel</fullName>
    </submittedName>
</protein>
<feature type="domain" description="Mechanosensitive ion channel MscS C-terminal" evidence="10">
    <location>
        <begin position="471"/>
        <end position="552"/>
    </location>
</feature>
<dbReference type="PANTHER" id="PTHR30347">
    <property type="entry name" value="POTASSIUM CHANNEL RELATED"/>
    <property type="match status" value="1"/>
</dbReference>
<feature type="transmembrane region" description="Helical" evidence="7">
    <location>
        <begin position="37"/>
        <end position="54"/>
    </location>
</feature>
<organism evidence="12">
    <name type="scientific">Hellea balneolensis</name>
    <dbReference type="NCBI Taxonomy" id="287478"/>
    <lineage>
        <taxon>Bacteria</taxon>
        <taxon>Pseudomonadati</taxon>
        <taxon>Pseudomonadota</taxon>
        <taxon>Alphaproteobacteria</taxon>
        <taxon>Maricaulales</taxon>
        <taxon>Robiginitomaculaceae</taxon>
        <taxon>Hellea</taxon>
    </lineage>
</organism>
<dbReference type="PROSITE" id="PS01246">
    <property type="entry name" value="UPF0003"/>
    <property type="match status" value="1"/>
</dbReference>
<evidence type="ECO:0000256" key="2">
    <source>
        <dbReference type="ARBA" id="ARBA00008017"/>
    </source>
</evidence>
<keyword evidence="5 7" id="KW-1133">Transmembrane helix</keyword>
<feature type="transmembrane region" description="Helical" evidence="7">
    <location>
        <begin position="107"/>
        <end position="130"/>
    </location>
</feature>
<comment type="similarity">
    <text evidence="2">Belongs to the MscS (TC 1.A.23) family.</text>
</comment>
<feature type="transmembrane region" description="Helical" evidence="7">
    <location>
        <begin position="380"/>
        <end position="408"/>
    </location>
</feature>
<feature type="domain" description="Mechanosensitive ion channel MscS" evidence="8">
    <location>
        <begin position="396"/>
        <end position="461"/>
    </location>
</feature>
<evidence type="ECO:0000256" key="6">
    <source>
        <dbReference type="ARBA" id="ARBA00023136"/>
    </source>
</evidence>
<dbReference type="InterPro" id="IPR049142">
    <property type="entry name" value="MS_channel_1st"/>
</dbReference>
<dbReference type="AlphaFoldDB" id="A0A7C5LSI5"/>
<evidence type="ECO:0000256" key="4">
    <source>
        <dbReference type="ARBA" id="ARBA00022692"/>
    </source>
</evidence>
<dbReference type="PANTHER" id="PTHR30347:SF1">
    <property type="entry name" value="MECHANOSENSITIVE CHANNEL MSCK"/>
    <property type="match status" value="1"/>
</dbReference>
<dbReference type="InterPro" id="IPR006686">
    <property type="entry name" value="MscS_channel_CS"/>
</dbReference>
<feature type="transmembrane region" description="Helical" evidence="7">
    <location>
        <begin position="262"/>
        <end position="286"/>
    </location>
</feature>
<evidence type="ECO:0000256" key="7">
    <source>
        <dbReference type="SAM" id="Phobius"/>
    </source>
</evidence>